<dbReference type="GO" id="GO:0016758">
    <property type="term" value="F:hexosyltransferase activity"/>
    <property type="evidence" value="ECO:0007669"/>
    <property type="project" value="UniProtKB-ARBA"/>
</dbReference>
<dbReference type="PANTHER" id="PTHR22916">
    <property type="entry name" value="GLYCOSYLTRANSFERASE"/>
    <property type="match status" value="1"/>
</dbReference>
<proteinExistence type="predicted"/>
<protein>
    <submittedName>
        <fullName evidence="2">Glycosyltransferase family 2 protein</fullName>
    </submittedName>
</protein>
<dbReference type="Proteomes" id="UP000502608">
    <property type="component" value="Chromosome"/>
</dbReference>
<dbReference type="KEGG" id="saes:HBH39_11995"/>
<keyword evidence="2" id="KW-0808">Transferase</keyword>
<evidence type="ECO:0000313" key="2">
    <source>
        <dbReference type="EMBL" id="QIR15116.1"/>
    </source>
</evidence>
<evidence type="ECO:0000313" key="3">
    <source>
        <dbReference type="Proteomes" id="UP000502608"/>
    </source>
</evidence>
<dbReference type="Pfam" id="PF00535">
    <property type="entry name" value="Glycos_transf_2"/>
    <property type="match status" value="1"/>
</dbReference>
<dbReference type="AlphaFoldDB" id="A0A6G9QKQ8"/>
<dbReference type="Gene3D" id="3.90.550.10">
    <property type="entry name" value="Spore Coat Polysaccharide Biosynthesis Protein SpsA, Chain A"/>
    <property type="match status" value="1"/>
</dbReference>
<organism evidence="2 3">
    <name type="scientific">Shewanella aestuarii</name>
    <dbReference type="NCBI Taxonomy" id="1028752"/>
    <lineage>
        <taxon>Bacteria</taxon>
        <taxon>Pseudomonadati</taxon>
        <taxon>Pseudomonadota</taxon>
        <taxon>Gammaproteobacteria</taxon>
        <taxon>Alteromonadales</taxon>
        <taxon>Shewanellaceae</taxon>
        <taxon>Shewanella</taxon>
    </lineage>
</organism>
<evidence type="ECO:0000259" key="1">
    <source>
        <dbReference type="Pfam" id="PF00535"/>
    </source>
</evidence>
<dbReference type="SUPFAM" id="SSF53448">
    <property type="entry name" value="Nucleotide-diphospho-sugar transferases"/>
    <property type="match status" value="1"/>
</dbReference>
<name>A0A6G9QKQ8_9GAMM</name>
<accession>A0A6G9QKQ8</accession>
<dbReference type="InterPro" id="IPR029044">
    <property type="entry name" value="Nucleotide-diphossugar_trans"/>
</dbReference>
<feature type="domain" description="Glycosyltransferase 2-like" evidence="1">
    <location>
        <begin position="6"/>
        <end position="177"/>
    </location>
</feature>
<gene>
    <name evidence="2" type="ORF">HBH39_11995</name>
</gene>
<dbReference type="InterPro" id="IPR001173">
    <property type="entry name" value="Glyco_trans_2-like"/>
</dbReference>
<reference evidence="2 3" key="1">
    <citation type="submission" date="2020-03" db="EMBL/GenBank/DDBJ databases">
        <title>Complete genome sequence of Shewanella sp.</title>
        <authorList>
            <person name="Kim Y.-S."/>
            <person name="Kim S.-J."/>
            <person name="Jung H.-K."/>
            <person name="Kim K.-H."/>
        </authorList>
    </citation>
    <scope>NUCLEOTIDE SEQUENCE [LARGE SCALE GENOMIC DNA]</scope>
    <source>
        <strain evidence="2 3">PN3F2</strain>
    </source>
</reference>
<dbReference type="PANTHER" id="PTHR22916:SF3">
    <property type="entry name" value="UDP-GLCNAC:BETAGAL BETA-1,3-N-ACETYLGLUCOSAMINYLTRANSFERASE-LIKE PROTEIN 1"/>
    <property type="match status" value="1"/>
</dbReference>
<dbReference type="CDD" id="cd04196">
    <property type="entry name" value="GT_2_like_d"/>
    <property type="match status" value="1"/>
</dbReference>
<dbReference type="RefSeq" id="WP_167678575.1">
    <property type="nucleotide sequence ID" value="NZ_CP050313.1"/>
</dbReference>
<sequence length="327" mass="37360">MEKVQVLLASYNGGSFIEEQIESILSQENVIISLMIRDDGSNDGSIERIQDLYKSDDRIVVVQNRTTKKGHLNNFSALCDLGVGSDADYFAFSDQDDRWHVNKLSKCLSRLKEIELKQSKETPVLIHSDLRVVDQDLKEIAPSFIRYQGIPEPDRHQHETFLHQNVATGCTFLFNRALLSLAAPVPFDAVIHDWWFALVAKFYGVIEFIDTPLIDYRQHESNSIGAISASEQRNLFNGKLIKALLKYPSHLAASVEQAKQLLSLSQVKPNIDIDTLYLKKISQFSTLKEQSFIERVKYVNATLAGHKPIEERLYFYVVLFIIPWIKD</sequence>
<keyword evidence="3" id="KW-1185">Reference proteome</keyword>
<dbReference type="EMBL" id="CP050313">
    <property type="protein sequence ID" value="QIR15116.1"/>
    <property type="molecule type" value="Genomic_DNA"/>
</dbReference>